<dbReference type="AlphaFoldDB" id="A0A0A9BTI1"/>
<accession>A0A0A9BTI1</accession>
<reference evidence="1" key="2">
    <citation type="journal article" date="2015" name="Data Brief">
        <title>Shoot transcriptome of the giant reed, Arundo donax.</title>
        <authorList>
            <person name="Barrero R.A."/>
            <person name="Guerrero F.D."/>
            <person name="Moolhuijzen P."/>
            <person name="Goolsby J.A."/>
            <person name="Tidwell J."/>
            <person name="Bellgard S.E."/>
            <person name="Bellgard M.I."/>
        </authorList>
    </citation>
    <scope>NUCLEOTIDE SEQUENCE</scope>
    <source>
        <tissue evidence="1">Shoot tissue taken approximately 20 cm above the soil surface</tissue>
    </source>
</reference>
<keyword evidence="1" id="KW-0687">Ribonucleoprotein</keyword>
<proteinExistence type="predicted"/>
<reference evidence="1" key="1">
    <citation type="submission" date="2014-09" db="EMBL/GenBank/DDBJ databases">
        <authorList>
            <person name="Magalhaes I.L.F."/>
            <person name="Oliveira U."/>
            <person name="Santos F.R."/>
            <person name="Vidigal T.H.D.A."/>
            <person name="Brescovit A.D."/>
            <person name="Santos A.J."/>
        </authorList>
    </citation>
    <scope>NUCLEOTIDE SEQUENCE</scope>
    <source>
        <tissue evidence="1">Shoot tissue taken approximately 20 cm above the soil surface</tissue>
    </source>
</reference>
<dbReference type="EMBL" id="GBRH01233410">
    <property type="protein sequence ID" value="JAD64485.1"/>
    <property type="molecule type" value="Transcribed_RNA"/>
</dbReference>
<protein>
    <submittedName>
        <fullName evidence="1">50S ribosomal protein L18</fullName>
    </submittedName>
</protein>
<keyword evidence="1" id="KW-0689">Ribosomal protein</keyword>
<evidence type="ECO:0000313" key="1">
    <source>
        <dbReference type="EMBL" id="JAD64485.1"/>
    </source>
</evidence>
<dbReference type="GO" id="GO:0005840">
    <property type="term" value="C:ribosome"/>
    <property type="evidence" value="ECO:0007669"/>
    <property type="project" value="UniProtKB-KW"/>
</dbReference>
<sequence length="33" mass="3529">MVLNGTIAKSIKGLCIAECLFCVKRIGNVHLSP</sequence>
<organism evidence="1">
    <name type="scientific">Arundo donax</name>
    <name type="common">Giant reed</name>
    <name type="synonym">Donax arundinaceus</name>
    <dbReference type="NCBI Taxonomy" id="35708"/>
    <lineage>
        <taxon>Eukaryota</taxon>
        <taxon>Viridiplantae</taxon>
        <taxon>Streptophyta</taxon>
        <taxon>Embryophyta</taxon>
        <taxon>Tracheophyta</taxon>
        <taxon>Spermatophyta</taxon>
        <taxon>Magnoliopsida</taxon>
        <taxon>Liliopsida</taxon>
        <taxon>Poales</taxon>
        <taxon>Poaceae</taxon>
        <taxon>PACMAD clade</taxon>
        <taxon>Arundinoideae</taxon>
        <taxon>Arundineae</taxon>
        <taxon>Arundo</taxon>
    </lineage>
</organism>
<name>A0A0A9BTI1_ARUDO</name>